<keyword evidence="5 10" id="KW-0812">Transmembrane</keyword>
<proteinExistence type="predicted"/>
<feature type="transmembrane region" description="Helical" evidence="10">
    <location>
        <begin position="97"/>
        <end position="117"/>
    </location>
</feature>
<dbReference type="GO" id="GO:0005886">
    <property type="term" value="C:plasma membrane"/>
    <property type="evidence" value="ECO:0007669"/>
    <property type="project" value="UniProtKB-SubCell"/>
</dbReference>
<feature type="transmembrane region" description="Helical" evidence="10">
    <location>
        <begin position="210"/>
        <end position="228"/>
    </location>
</feature>
<gene>
    <name evidence="12" type="ORF">KDA27_00610</name>
</gene>
<feature type="transmembrane region" description="Helical" evidence="10">
    <location>
        <begin position="408"/>
        <end position="427"/>
    </location>
</feature>
<comment type="caution">
    <text evidence="12">The sequence shown here is derived from an EMBL/GenBank/DDBJ whole genome shotgun (WGS) entry which is preliminary data.</text>
</comment>
<keyword evidence="4" id="KW-0808">Transferase</keyword>
<evidence type="ECO:0000259" key="11">
    <source>
        <dbReference type="Pfam" id="PF13231"/>
    </source>
</evidence>
<evidence type="ECO:0000256" key="6">
    <source>
        <dbReference type="ARBA" id="ARBA00022989"/>
    </source>
</evidence>
<keyword evidence="2" id="KW-1003">Cell membrane</keyword>
<evidence type="ECO:0000256" key="4">
    <source>
        <dbReference type="ARBA" id="ARBA00022679"/>
    </source>
</evidence>
<feature type="transmembrane region" description="Helical" evidence="10">
    <location>
        <begin position="73"/>
        <end position="91"/>
    </location>
</feature>
<feature type="repeat" description="TPR" evidence="8">
    <location>
        <begin position="467"/>
        <end position="500"/>
    </location>
</feature>
<name>A0A956N8U1_UNCEI</name>
<dbReference type="GO" id="GO:0016763">
    <property type="term" value="F:pentosyltransferase activity"/>
    <property type="evidence" value="ECO:0007669"/>
    <property type="project" value="TreeGrafter"/>
</dbReference>
<dbReference type="GO" id="GO:0009103">
    <property type="term" value="P:lipopolysaccharide biosynthetic process"/>
    <property type="evidence" value="ECO:0007669"/>
    <property type="project" value="UniProtKB-ARBA"/>
</dbReference>
<accession>A0A956N8U1</accession>
<dbReference type="PROSITE" id="PS50005">
    <property type="entry name" value="TPR"/>
    <property type="match status" value="2"/>
</dbReference>
<dbReference type="InterPro" id="IPR050297">
    <property type="entry name" value="LipidA_mod_glycosyltrf_83"/>
</dbReference>
<comment type="subcellular location">
    <subcellularLocation>
        <location evidence="1">Cell membrane</location>
        <topology evidence="1">Multi-pass membrane protein</topology>
    </subcellularLocation>
</comment>
<dbReference type="PANTHER" id="PTHR33908:SF11">
    <property type="entry name" value="MEMBRANE PROTEIN"/>
    <property type="match status" value="1"/>
</dbReference>
<dbReference type="AlphaFoldDB" id="A0A956N8U1"/>
<evidence type="ECO:0000256" key="3">
    <source>
        <dbReference type="ARBA" id="ARBA00022676"/>
    </source>
</evidence>
<evidence type="ECO:0000256" key="10">
    <source>
        <dbReference type="SAM" id="Phobius"/>
    </source>
</evidence>
<dbReference type="InterPro" id="IPR019734">
    <property type="entry name" value="TPR_rpt"/>
</dbReference>
<dbReference type="InterPro" id="IPR038731">
    <property type="entry name" value="RgtA/B/C-like"/>
</dbReference>
<keyword evidence="8" id="KW-0802">TPR repeat</keyword>
<evidence type="ECO:0000256" key="7">
    <source>
        <dbReference type="ARBA" id="ARBA00023136"/>
    </source>
</evidence>
<feature type="transmembrane region" description="Helical" evidence="10">
    <location>
        <begin position="146"/>
        <end position="164"/>
    </location>
</feature>
<feature type="transmembrane region" description="Helical" evidence="10">
    <location>
        <begin position="176"/>
        <end position="198"/>
    </location>
</feature>
<reference evidence="12" key="1">
    <citation type="submission" date="2020-04" db="EMBL/GenBank/DDBJ databases">
        <authorList>
            <person name="Zhang T."/>
        </authorList>
    </citation>
    <scope>NUCLEOTIDE SEQUENCE</scope>
    <source>
        <strain evidence="12">HKST-UBA02</strain>
    </source>
</reference>
<feature type="transmembrane region" description="Helical" evidence="10">
    <location>
        <begin position="439"/>
        <end position="457"/>
    </location>
</feature>
<reference evidence="12" key="2">
    <citation type="journal article" date="2021" name="Microbiome">
        <title>Successional dynamics and alternative stable states in a saline activated sludge microbial community over 9 years.</title>
        <authorList>
            <person name="Wang Y."/>
            <person name="Ye J."/>
            <person name="Ju F."/>
            <person name="Liu L."/>
            <person name="Boyd J.A."/>
            <person name="Deng Y."/>
            <person name="Parks D.H."/>
            <person name="Jiang X."/>
            <person name="Yin X."/>
            <person name="Woodcroft B.J."/>
            <person name="Tyson G.W."/>
            <person name="Hugenholtz P."/>
            <person name="Polz M.F."/>
            <person name="Zhang T."/>
        </authorList>
    </citation>
    <scope>NUCLEOTIDE SEQUENCE</scope>
    <source>
        <strain evidence="12">HKST-UBA02</strain>
    </source>
</reference>
<dbReference type="PANTHER" id="PTHR33908">
    <property type="entry name" value="MANNOSYLTRANSFERASE YKCB-RELATED"/>
    <property type="match status" value="1"/>
</dbReference>
<feature type="transmembrane region" description="Helical" evidence="10">
    <location>
        <begin position="350"/>
        <end position="371"/>
    </location>
</feature>
<keyword evidence="6 10" id="KW-1133">Transmembrane helix</keyword>
<dbReference type="Proteomes" id="UP000739538">
    <property type="component" value="Unassembled WGS sequence"/>
</dbReference>
<evidence type="ECO:0000256" key="1">
    <source>
        <dbReference type="ARBA" id="ARBA00004651"/>
    </source>
</evidence>
<evidence type="ECO:0000313" key="12">
    <source>
        <dbReference type="EMBL" id="MCA9754272.1"/>
    </source>
</evidence>
<organism evidence="12 13">
    <name type="scientific">Eiseniibacteriota bacterium</name>
    <dbReference type="NCBI Taxonomy" id="2212470"/>
    <lineage>
        <taxon>Bacteria</taxon>
        <taxon>Candidatus Eiseniibacteriota</taxon>
    </lineage>
</organism>
<feature type="transmembrane region" description="Helical" evidence="10">
    <location>
        <begin position="15"/>
        <end position="33"/>
    </location>
</feature>
<keyword evidence="7 10" id="KW-0472">Membrane</keyword>
<feature type="domain" description="Glycosyltransferase RgtA/B/C/D-like" evidence="11">
    <location>
        <begin position="76"/>
        <end position="230"/>
    </location>
</feature>
<feature type="transmembrane region" description="Helical" evidence="10">
    <location>
        <begin position="383"/>
        <end position="402"/>
    </location>
</feature>
<dbReference type="Gene3D" id="1.25.40.10">
    <property type="entry name" value="Tetratricopeptide repeat domain"/>
    <property type="match status" value="1"/>
</dbReference>
<evidence type="ECO:0000256" key="8">
    <source>
        <dbReference type="PROSITE-ProRule" id="PRU00339"/>
    </source>
</evidence>
<dbReference type="Pfam" id="PF13432">
    <property type="entry name" value="TPR_16"/>
    <property type="match status" value="2"/>
</dbReference>
<sequence>MPPSTESSPRWKDPLLWAYILFLVFAVVLRVAYLSEYASSFPTYERPLVDARIYEQWAARIVQGDIWSRSEGVFYRAPFYPYFLAALWSVFGALQPVTIVVQAILGVATMLLVARLAARWGGPGAGLGALALLALYGPLYTAESKLLATTLALFLQVLVLILALRVADRPTWPRSLLLGATLGLAVLVRPLWLLWVPLLPLVLLGRPQIQALRVVWIPFLLGVAVMIAPVTLRNFVVGGDLVLIASNGGMTFFQGNNVENRSGLLTIISRFEMFGSAERQQEVETRVASELAGHSLTPRETSRFWFRQGLEFITDSPRAWLALEAKKLFRLVSSFEPGDNYSHALERDRIRGLTFAFLPFGVLLALALLGTSRKLSFTPAARLAALSAATGLCGCLVFFVSSRYRMEAVPGLAILGGAALAGGVRWLRDFRDVSRGGWVFVLSMVSAGLVLAVTWLPPGTPAQSAESISLLQMGNAWERQGDRERARTAYEQSIESLPENAFSWRSLLQLTVQDSGAAVALQRLDSAPESARSHPEVRQLRGRFLAALGRPDEAIPEFEQATKDSPELREAWFYLGSALRDVGRYRDAIGAYEMSRQKGWPEVDVLPVLSFLKVQTGDLIGAEEDARAALAIDGSLSSAQLNLIVADVYLGNLGEAERLLSERDSNDPLTRYYRGLVALRRGEWSEAEQHLSHATRLDPGNRRAAYYRSLALVALGRAPEGWPESAVDDEEPAARGTESSRTIPGDTQVLARRWLQVRCKNPWSGIPERGAELDLWDELRAASAPVLDEIVRYVGEEEAGLHPAGNP</sequence>
<feature type="repeat" description="TPR" evidence="8">
    <location>
        <begin position="668"/>
        <end position="701"/>
    </location>
</feature>
<dbReference type="InterPro" id="IPR011990">
    <property type="entry name" value="TPR-like_helical_dom_sf"/>
</dbReference>
<keyword evidence="3" id="KW-0328">Glycosyltransferase</keyword>
<dbReference type="SUPFAM" id="SSF48452">
    <property type="entry name" value="TPR-like"/>
    <property type="match status" value="2"/>
</dbReference>
<evidence type="ECO:0000256" key="2">
    <source>
        <dbReference type="ARBA" id="ARBA00022475"/>
    </source>
</evidence>
<dbReference type="Pfam" id="PF13231">
    <property type="entry name" value="PMT_2"/>
    <property type="match status" value="1"/>
</dbReference>
<feature type="transmembrane region" description="Helical" evidence="10">
    <location>
        <begin position="124"/>
        <end position="140"/>
    </location>
</feature>
<dbReference type="EMBL" id="JAGQHS010000002">
    <property type="protein sequence ID" value="MCA9754272.1"/>
    <property type="molecule type" value="Genomic_DNA"/>
</dbReference>
<dbReference type="Pfam" id="PF13174">
    <property type="entry name" value="TPR_6"/>
    <property type="match status" value="1"/>
</dbReference>
<evidence type="ECO:0000256" key="5">
    <source>
        <dbReference type="ARBA" id="ARBA00022692"/>
    </source>
</evidence>
<feature type="region of interest" description="Disordered" evidence="9">
    <location>
        <begin position="721"/>
        <end position="742"/>
    </location>
</feature>
<evidence type="ECO:0000256" key="9">
    <source>
        <dbReference type="SAM" id="MobiDB-lite"/>
    </source>
</evidence>
<protein>
    <submittedName>
        <fullName evidence="12">Tetratricopeptide repeat protein</fullName>
    </submittedName>
</protein>
<dbReference type="SMART" id="SM00028">
    <property type="entry name" value="TPR"/>
    <property type="match status" value="4"/>
</dbReference>
<evidence type="ECO:0000313" key="13">
    <source>
        <dbReference type="Proteomes" id="UP000739538"/>
    </source>
</evidence>